<organism evidence="2 3">
    <name type="scientific">Actinacidiphila guanduensis</name>
    <dbReference type="NCBI Taxonomy" id="310781"/>
    <lineage>
        <taxon>Bacteria</taxon>
        <taxon>Bacillati</taxon>
        <taxon>Actinomycetota</taxon>
        <taxon>Actinomycetes</taxon>
        <taxon>Kitasatosporales</taxon>
        <taxon>Streptomycetaceae</taxon>
        <taxon>Actinacidiphila</taxon>
    </lineage>
</organism>
<evidence type="ECO:0000313" key="2">
    <source>
        <dbReference type="EMBL" id="SDN40154.1"/>
    </source>
</evidence>
<reference evidence="2 3" key="1">
    <citation type="submission" date="2016-10" db="EMBL/GenBank/DDBJ databases">
        <authorList>
            <person name="de Groot N.N."/>
        </authorList>
    </citation>
    <scope>NUCLEOTIDE SEQUENCE [LARGE SCALE GENOMIC DNA]</scope>
    <source>
        <strain evidence="2 3">CGMCC 4.2022</strain>
    </source>
</reference>
<keyword evidence="3" id="KW-1185">Reference proteome</keyword>
<name>A0A1H0B3F3_9ACTN</name>
<feature type="region of interest" description="Disordered" evidence="1">
    <location>
        <begin position="91"/>
        <end position="141"/>
    </location>
</feature>
<dbReference type="STRING" id="310781.SAMN05216259_10433"/>
<feature type="compositionally biased region" description="Basic and acidic residues" evidence="1">
    <location>
        <begin position="219"/>
        <end position="233"/>
    </location>
</feature>
<sequence>MTGDAMPLDRRRHAPTLGSTCVNNQPRGAGPSRPERSRWPGTAHMTCGLSVDTHLWVSYTAAGMCPNSPRRAPASRCGTCRPGRGGCSVMSGPRSGRPAGHCRHPTRPRDHEGRHGRFPAGVLGGVASRGSGRRRRGGRAWGRGVGVAAGDEASSAAVGWANSKTARIGRRLHTACRALQAADLQRGAPARIRALRRRWRPPGVTRCQGRAVTRGLSARQDRRPGQGRDEARPRLVPRLGGARRGVAPPSREGAIRPQAVVSGY</sequence>
<gene>
    <name evidence="2" type="ORF">SAMN05216259_10433</name>
</gene>
<dbReference type="AlphaFoldDB" id="A0A1H0B3F3"/>
<evidence type="ECO:0000313" key="3">
    <source>
        <dbReference type="Proteomes" id="UP000199341"/>
    </source>
</evidence>
<feature type="region of interest" description="Disordered" evidence="1">
    <location>
        <begin position="1"/>
        <end position="41"/>
    </location>
</feature>
<feature type="region of interest" description="Disordered" evidence="1">
    <location>
        <begin position="208"/>
        <end position="264"/>
    </location>
</feature>
<protein>
    <submittedName>
        <fullName evidence="2">Uncharacterized protein</fullName>
    </submittedName>
</protein>
<evidence type="ECO:0000256" key="1">
    <source>
        <dbReference type="SAM" id="MobiDB-lite"/>
    </source>
</evidence>
<accession>A0A1H0B3F3</accession>
<dbReference type="EMBL" id="FNIE01000004">
    <property type="protein sequence ID" value="SDN40154.1"/>
    <property type="molecule type" value="Genomic_DNA"/>
</dbReference>
<feature type="compositionally biased region" description="Polar residues" evidence="1">
    <location>
        <begin position="17"/>
        <end position="26"/>
    </location>
</feature>
<proteinExistence type="predicted"/>
<dbReference type="Proteomes" id="UP000199341">
    <property type="component" value="Unassembled WGS sequence"/>
</dbReference>